<dbReference type="InterPro" id="IPR011047">
    <property type="entry name" value="Quinoprotein_ADH-like_sf"/>
</dbReference>
<evidence type="ECO:0000313" key="5">
    <source>
        <dbReference type="EMBL" id="KAL0377526.1"/>
    </source>
</evidence>
<dbReference type="SMART" id="SM00564">
    <property type="entry name" value="PQQ"/>
    <property type="match status" value="6"/>
</dbReference>
<dbReference type="AlphaFoldDB" id="A0AAW2RBN2"/>
<dbReference type="InterPro" id="IPR002372">
    <property type="entry name" value="PQQ_rpt_dom"/>
</dbReference>
<evidence type="ECO:0000259" key="4">
    <source>
        <dbReference type="Pfam" id="PF13360"/>
    </source>
</evidence>
<gene>
    <name evidence="5" type="ORF">Sradi_3058100</name>
</gene>
<name>A0AAW2RBN2_SESRA</name>
<feature type="domain" description="Pyrrolo-quinoline quinone repeat" evidence="4">
    <location>
        <begin position="47"/>
        <end position="293"/>
    </location>
</feature>
<dbReference type="EMBL" id="JACGWJ010000013">
    <property type="protein sequence ID" value="KAL0377526.1"/>
    <property type="molecule type" value="Genomic_DNA"/>
</dbReference>
<reference evidence="5" key="1">
    <citation type="submission" date="2020-06" db="EMBL/GenBank/DDBJ databases">
        <authorList>
            <person name="Li T."/>
            <person name="Hu X."/>
            <person name="Zhang T."/>
            <person name="Song X."/>
            <person name="Zhang H."/>
            <person name="Dai N."/>
            <person name="Sheng W."/>
            <person name="Hou X."/>
            <person name="Wei L."/>
        </authorList>
    </citation>
    <scope>NUCLEOTIDE SEQUENCE</scope>
    <source>
        <strain evidence="5">G02</strain>
        <tissue evidence="5">Leaf</tissue>
    </source>
</reference>
<accession>A0AAW2RBN2</accession>
<reference evidence="5" key="2">
    <citation type="journal article" date="2024" name="Plant">
        <title>Genomic evolution and insights into agronomic trait innovations of Sesamum species.</title>
        <authorList>
            <person name="Miao H."/>
            <person name="Wang L."/>
            <person name="Qu L."/>
            <person name="Liu H."/>
            <person name="Sun Y."/>
            <person name="Le M."/>
            <person name="Wang Q."/>
            <person name="Wei S."/>
            <person name="Zheng Y."/>
            <person name="Lin W."/>
            <person name="Duan Y."/>
            <person name="Cao H."/>
            <person name="Xiong S."/>
            <person name="Wang X."/>
            <person name="Wei L."/>
            <person name="Li C."/>
            <person name="Ma Q."/>
            <person name="Ju M."/>
            <person name="Zhao R."/>
            <person name="Li G."/>
            <person name="Mu C."/>
            <person name="Tian Q."/>
            <person name="Mei H."/>
            <person name="Zhang T."/>
            <person name="Gao T."/>
            <person name="Zhang H."/>
        </authorList>
    </citation>
    <scope>NUCLEOTIDE SEQUENCE</scope>
    <source>
        <strain evidence="5">G02</strain>
    </source>
</reference>
<evidence type="ECO:0000256" key="1">
    <source>
        <dbReference type="ARBA" id="ARBA00001931"/>
    </source>
</evidence>
<keyword evidence="3" id="KW-0560">Oxidoreductase</keyword>
<dbReference type="PANTHER" id="PTHR32303:SF10">
    <property type="entry name" value="OUTER MEMBRANE PROTEIN ASSEMBLY FACTOR BAMB"/>
    <property type="match status" value="1"/>
</dbReference>
<dbReference type="PANTHER" id="PTHR32303">
    <property type="entry name" value="QUINOPROTEIN ALCOHOL DEHYDROGENASE (CYTOCHROME C)"/>
    <property type="match status" value="1"/>
</dbReference>
<evidence type="ECO:0000256" key="3">
    <source>
        <dbReference type="ARBA" id="ARBA00023002"/>
    </source>
</evidence>
<dbReference type="Pfam" id="PF13360">
    <property type="entry name" value="PQQ_2"/>
    <property type="match status" value="2"/>
</dbReference>
<sequence>MWMQGMKKGYQKSAGWLNHGGDIYNRRYAAAETKISPSTASNLHLKWEFKAGKDISATPAICDGVVYFPSWNGFIYAVKTADGSLVWKKNLQELTGLDPSVPITNVTATVSRTTPTIAEDKLIVPIYGPAYVVALKRETGQLIWMRQLDRHPAAVITMSGTYYNKALYIGVSSLEEGTASIENCCTFRGSFVKLDIETGAILWQTFMLPDNHGQLGGYAGVGVWGSSPSVDARREHVYIATGNLYSVPQSVEECQKRQNNQTVPTHPDECIEPDIHFDSMLALDLNSGEIKWNRQLGGYDVWFVACSNFSSAPKTNCPPGPSPDADFGEAPMMLSINSNGTKLDVVVAVQKSGFAWALDRNNGDLVWSTEAGPGSADGGGTWGAATDTRRVYTNIANGNSQNATLVPSNNVTTGGFWVAMDAHTGRILWSTATPHNSISNPVTIANGVLFAGSIYRTGPIYAINGKTGEILWSYETGGSVYGGLSVSEGCIYVGNGYAVGIGATLPGITTGTSLFAFCID</sequence>
<comment type="caution">
    <text evidence="5">The sequence shown here is derived from an EMBL/GenBank/DDBJ whole genome shotgun (WGS) entry which is preliminary data.</text>
</comment>
<dbReference type="InterPro" id="IPR018391">
    <property type="entry name" value="PQQ_b-propeller_rpt"/>
</dbReference>
<dbReference type="Gene3D" id="2.140.10.10">
    <property type="entry name" value="Quinoprotein alcohol dehydrogenase-like superfamily"/>
    <property type="match status" value="1"/>
</dbReference>
<evidence type="ECO:0000256" key="2">
    <source>
        <dbReference type="ARBA" id="ARBA00008156"/>
    </source>
</evidence>
<organism evidence="5">
    <name type="scientific">Sesamum radiatum</name>
    <name type="common">Black benniseed</name>
    <dbReference type="NCBI Taxonomy" id="300843"/>
    <lineage>
        <taxon>Eukaryota</taxon>
        <taxon>Viridiplantae</taxon>
        <taxon>Streptophyta</taxon>
        <taxon>Embryophyta</taxon>
        <taxon>Tracheophyta</taxon>
        <taxon>Spermatophyta</taxon>
        <taxon>Magnoliopsida</taxon>
        <taxon>eudicotyledons</taxon>
        <taxon>Gunneridae</taxon>
        <taxon>Pentapetalae</taxon>
        <taxon>asterids</taxon>
        <taxon>lamiids</taxon>
        <taxon>Lamiales</taxon>
        <taxon>Pedaliaceae</taxon>
        <taxon>Sesamum</taxon>
    </lineage>
</organism>
<comment type="similarity">
    <text evidence="2">Belongs to the bacterial PQQ dehydrogenase family.</text>
</comment>
<comment type="cofactor">
    <cofactor evidence="1">
        <name>pyrroloquinoline quinone</name>
        <dbReference type="ChEBI" id="CHEBI:58442"/>
    </cofactor>
</comment>
<feature type="domain" description="Pyrrolo-quinoline quinone repeat" evidence="4">
    <location>
        <begin position="419"/>
        <end position="493"/>
    </location>
</feature>
<dbReference type="SUPFAM" id="SSF50998">
    <property type="entry name" value="Quinoprotein alcohol dehydrogenase-like"/>
    <property type="match status" value="1"/>
</dbReference>
<dbReference type="GO" id="GO:0016491">
    <property type="term" value="F:oxidoreductase activity"/>
    <property type="evidence" value="ECO:0007669"/>
    <property type="project" value="UniProtKB-KW"/>
</dbReference>
<protein>
    <submittedName>
        <fullName evidence="5">Polyvinylalcohol dehydrogenase</fullName>
    </submittedName>
</protein>
<proteinExistence type="inferred from homology"/>